<feature type="compositionally biased region" description="Basic residues" evidence="2">
    <location>
        <begin position="618"/>
        <end position="641"/>
    </location>
</feature>
<feature type="compositionally biased region" description="Basic residues" evidence="2">
    <location>
        <begin position="296"/>
        <end position="311"/>
    </location>
</feature>
<evidence type="ECO:0000259" key="3">
    <source>
        <dbReference type="PROSITE" id="PS50966"/>
    </source>
</evidence>
<feature type="compositionally biased region" description="Basic residues" evidence="2">
    <location>
        <begin position="242"/>
        <end position="252"/>
    </location>
</feature>
<feature type="compositionally biased region" description="Polar residues" evidence="2">
    <location>
        <begin position="232"/>
        <end position="241"/>
    </location>
</feature>
<organism evidence="4">
    <name type="scientific">Cacopsylla melanoneura</name>
    <dbReference type="NCBI Taxonomy" id="428564"/>
    <lineage>
        <taxon>Eukaryota</taxon>
        <taxon>Metazoa</taxon>
        <taxon>Ecdysozoa</taxon>
        <taxon>Arthropoda</taxon>
        <taxon>Hexapoda</taxon>
        <taxon>Insecta</taxon>
        <taxon>Pterygota</taxon>
        <taxon>Neoptera</taxon>
        <taxon>Paraneoptera</taxon>
        <taxon>Hemiptera</taxon>
        <taxon>Sternorrhyncha</taxon>
        <taxon>Psylloidea</taxon>
        <taxon>Psyllidae</taxon>
        <taxon>Psyllinae</taxon>
        <taxon>Cacopsylla</taxon>
    </lineage>
</organism>
<keyword evidence="1" id="KW-0479">Metal-binding</keyword>
<sequence length="670" mass="77412">MNLDCIRNDVNLSSYFNNYCRREKEWAWYARTNVMAKNKYTYNNSETSIRVLKEQIMHRTKSFNVLQLVDAMTSALSGYYERRILNCVNNKAQAWESKYYMPAEKVQGLDCTQLSEIEYSVRNEKGEECLVNNEIGACTCPQSVDGTLCKHQYAVLCKFNLHFEQFVPTKDVVAKKHLYYIATGEQLIEDGATWAEGSLLKTTNELAEKKEIKKELIDSDEEPAESLKPLENNVTKTGTRNPQRKAKSKRKKADSDIDDETINELDSFQDEENLPVKKKKKARMQLDKQSRLNNSSKKRKKPTKTKKKTKQKCNVDNGEDEDSAYLEDEPIVNRLKKKVKKETKQIKSRRKKKKKSKPVSEDESSGNDYLIEEPMELEEMEDDTIGNDYVDDEEKDFLSEEYTDMVKELREQQVTMNRDADIEKELILEELKDMVKVVPPPAPAQDDSSVSSQPPKDSEKELLLKELKEMFKQTGDKLINKYDIFKPAIQAMISSFRCIKSESALLGFYHSMGKYNGIPSIKRNQQDVDTTARYNGDVSDRCSTLQIVETPITVETPIAVQTIQTPITVQTPISIETPISMGKYVGTPVKRYLQENELTNPIKYIATPTIRRSIPPQQHHHHHQQHHHQHHHQHQHQHHHQHQNDVTLAMHSLFAQEANNNRSGHHVNET</sequence>
<feature type="domain" description="SWIM-type" evidence="3">
    <location>
        <begin position="119"/>
        <end position="160"/>
    </location>
</feature>
<feature type="compositionally biased region" description="Basic residues" evidence="2">
    <location>
        <begin position="334"/>
        <end position="357"/>
    </location>
</feature>
<keyword evidence="1" id="KW-0863">Zinc-finger</keyword>
<name>A0A8D8XT97_9HEMI</name>
<feature type="region of interest" description="Disordered" evidence="2">
    <location>
        <begin position="438"/>
        <end position="458"/>
    </location>
</feature>
<dbReference type="PROSITE" id="PS50966">
    <property type="entry name" value="ZF_SWIM"/>
    <property type="match status" value="1"/>
</dbReference>
<feature type="region of interest" description="Disordered" evidence="2">
    <location>
        <begin position="615"/>
        <end position="644"/>
    </location>
</feature>
<evidence type="ECO:0000313" key="4">
    <source>
        <dbReference type="EMBL" id="CAG6706459.1"/>
    </source>
</evidence>
<accession>A0A8D8XT97</accession>
<dbReference type="PANTHER" id="PTHR35385">
    <property type="entry name" value="PROTEIN B, PUTATIVE-RELATED-RELATED"/>
    <property type="match status" value="1"/>
</dbReference>
<proteinExistence type="predicted"/>
<dbReference type="AlphaFoldDB" id="A0A8D8XT97"/>
<feature type="region of interest" description="Disordered" evidence="2">
    <location>
        <begin position="217"/>
        <end position="374"/>
    </location>
</feature>
<dbReference type="PANTHER" id="PTHR35385:SF2">
    <property type="entry name" value="PROTEIN B, PUTATIVE-RELATED"/>
    <property type="match status" value="1"/>
</dbReference>
<keyword evidence="1" id="KW-0862">Zinc</keyword>
<evidence type="ECO:0000256" key="2">
    <source>
        <dbReference type="SAM" id="MobiDB-lite"/>
    </source>
</evidence>
<feature type="compositionally biased region" description="Acidic residues" evidence="2">
    <location>
        <begin position="317"/>
        <end position="330"/>
    </location>
</feature>
<feature type="compositionally biased region" description="Acidic residues" evidence="2">
    <location>
        <begin position="256"/>
        <end position="273"/>
    </location>
</feature>
<evidence type="ECO:0000256" key="1">
    <source>
        <dbReference type="PROSITE-ProRule" id="PRU00325"/>
    </source>
</evidence>
<dbReference type="InterPro" id="IPR007527">
    <property type="entry name" value="Znf_SWIM"/>
</dbReference>
<feature type="compositionally biased region" description="Polar residues" evidence="2">
    <location>
        <begin position="446"/>
        <end position="455"/>
    </location>
</feature>
<dbReference type="EMBL" id="HBUF01343290">
    <property type="protein sequence ID" value="CAG6706459.1"/>
    <property type="molecule type" value="Transcribed_RNA"/>
</dbReference>
<reference evidence="4" key="1">
    <citation type="submission" date="2021-05" db="EMBL/GenBank/DDBJ databases">
        <authorList>
            <person name="Alioto T."/>
            <person name="Alioto T."/>
            <person name="Gomez Garrido J."/>
        </authorList>
    </citation>
    <scope>NUCLEOTIDE SEQUENCE</scope>
</reference>
<protein>
    <recommendedName>
        <fullName evidence="3">SWIM-type domain-containing protein</fullName>
    </recommendedName>
</protein>
<dbReference type="GO" id="GO:0008270">
    <property type="term" value="F:zinc ion binding"/>
    <property type="evidence" value="ECO:0007669"/>
    <property type="project" value="UniProtKB-KW"/>
</dbReference>
<feature type="compositionally biased region" description="Acidic residues" evidence="2">
    <location>
        <begin position="361"/>
        <end position="374"/>
    </location>
</feature>